<dbReference type="GO" id="GO:0003843">
    <property type="term" value="F:1,3-beta-D-glucan synthase activity"/>
    <property type="evidence" value="ECO:0007669"/>
    <property type="project" value="InterPro"/>
</dbReference>
<protein>
    <submittedName>
        <fullName evidence="7">1,3-beta-glucan synthase</fullName>
    </submittedName>
</protein>
<feature type="transmembrane region" description="Helical" evidence="2">
    <location>
        <begin position="1069"/>
        <end position="1088"/>
    </location>
</feature>
<feature type="transmembrane region" description="Helical" evidence="2">
    <location>
        <begin position="2262"/>
        <end position="2281"/>
    </location>
</feature>
<keyword evidence="8" id="KW-1185">Reference proteome</keyword>
<feature type="domain" description="DUF4326" evidence="4">
    <location>
        <begin position="168"/>
        <end position="244"/>
    </location>
</feature>
<evidence type="ECO:0000259" key="4">
    <source>
        <dbReference type="Pfam" id="PF14216"/>
    </source>
</evidence>
<feature type="transmembrane region" description="Helical" evidence="2">
    <location>
        <begin position="1177"/>
        <end position="1195"/>
    </location>
</feature>
<keyword evidence="2" id="KW-1133">Transmembrane helix</keyword>
<evidence type="ECO:0000259" key="3">
    <source>
        <dbReference type="Pfam" id="PF02364"/>
    </source>
</evidence>
<feature type="transmembrane region" description="Helical" evidence="2">
    <location>
        <begin position="1939"/>
        <end position="1956"/>
    </location>
</feature>
<evidence type="ECO:0000313" key="6">
    <source>
        <dbReference type="EMBL" id="CAL1135258.1"/>
    </source>
</evidence>
<feature type="domain" description="Glycosyl transferase 48" evidence="3">
    <location>
        <begin position="1654"/>
        <end position="2067"/>
    </location>
</feature>
<evidence type="ECO:0000256" key="2">
    <source>
        <dbReference type="SAM" id="Phobius"/>
    </source>
</evidence>
<organism evidence="5">
    <name type="scientific">Cladocopium goreaui</name>
    <dbReference type="NCBI Taxonomy" id="2562237"/>
    <lineage>
        <taxon>Eukaryota</taxon>
        <taxon>Sar</taxon>
        <taxon>Alveolata</taxon>
        <taxon>Dinophyceae</taxon>
        <taxon>Suessiales</taxon>
        <taxon>Symbiodiniaceae</taxon>
        <taxon>Cladocopium</taxon>
    </lineage>
</organism>
<gene>
    <name evidence="5" type="ORF">C1SCF055_LOCUS9628</name>
</gene>
<dbReference type="EMBL" id="CAMXCT020000668">
    <property type="protein sequence ID" value="CAL1135258.1"/>
    <property type="molecule type" value="Genomic_DNA"/>
</dbReference>
<comment type="caution">
    <text evidence="5">The sequence shown here is derived from an EMBL/GenBank/DDBJ whole genome shotgun (WGS) entry which is preliminary data.</text>
</comment>
<dbReference type="EMBL" id="CAMXCT030000668">
    <property type="protein sequence ID" value="CAL4769195.1"/>
    <property type="molecule type" value="Genomic_DNA"/>
</dbReference>
<evidence type="ECO:0000313" key="5">
    <source>
        <dbReference type="EMBL" id="CAI3981883.1"/>
    </source>
</evidence>
<feature type="region of interest" description="Disordered" evidence="1">
    <location>
        <begin position="2314"/>
        <end position="2348"/>
    </location>
</feature>
<dbReference type="OrthoDB" id="417272at2759"/>
<feature type="transmembrane region" description="Helical" evidence="2">
    <location>
        <begin position="2030"/>
        <end position="2049"/>
    </location>
</feature>
<feature type="transmembrane region" description="Helical" evidence="2">
    <location>
        <begin position="2163"/>
        <end position="2183"/>
    </location>
</feature>
<evidence type="ECO:0000256" key="1">
    <source>
        <dbReference type="SAM" id="MobiDB-lite"/>
    </source>
</evidence>
<dbReference type="GO" id="GO:0000148">
    <property type="term" value="C:1,3-beta-D-glucan synthase complex"/>
    <property type="evidence" value="ECO:0007669"/>
    <property type="project" value="InterPro"/>
</dbReference>
<keyword evidence="2" id="KW-0472">Membrane</keyword>
<reference evidence="6" key="2">
    <citation type="submission" date="2024-04" db="EMBL/GenBank/DDBJ databases">
        <authorList>
            <person name="Chen Y."/>
            <person name="Shah S."/>
            <person name="Dougan E. K."/>
            <person name="Thang M."/>
            <person name="Chan C."/>
        </authorList>
    </citation>
    <scope>NUCLEOTIDE SEQUENCE [LARGE SCALE GENOMIC DNA]</scope>
</reference>
<reference evidence="5" key="1">
    <citation type="submission" date="2022-10" db="EMBL/GenBank/DDBJ databases">
        <authorList>
            <person name="Chen Y."/>
            <person name="Dougan E. K."/>
            <person name="Chan C."/>
            <person name="Rhodes N."/>
            <person name="Thang M."/>
        </authorList>
    </citation>
    <scope>NUCLEOTIDE SEQUENCE</scope>
</reference>
<feature type="transmembrane region" description="Helical" evidence="2">
    <location>
        <begin position="2107"/>
        <end position="2130"/>
    </location>
</feature>
<dbReference type="GO" id="GO:0005886">
    <property type="term" value="C:plasma membrane"/>
    <property type="evidence" value="ECO:0007669"/>
    <property type="project" value="TreeGrafter"/>
</dbReference>
<feature type="transmembrane region" description="Helical" evidence="2">
    <location>
        <begin position="2137"/>
        <end position="2157"/>
    </location>
</feature>
<feature type="transmembrane region" description="Helical" evidence="2">
    <location>
        <begin position="987"/>
        <end position="1006"/>
    </location>
</feature>
<evidence type="ECO:0000313" key="7">
    <source>
        <dbReference type="EMBL" id="CAL4769195.1"/>
    </source>
</evidence>
<name>A0A9P1BZ35_9DINO</name>
<sequence>MAFRQVSTASALLRHCAGPRFRKDFFTFNVSAQVVAEGPLPVDCRLLEPHYAIVMAALGLLALVSLLQVGRTAFRSCRSQSRSPRFEHSQSEMSLGGMKLKGPKAKTLCGALKDSDSDRREWTSWDSATFREHSMVPMAVALGLTPTAVLGLPKRVHVLDVMESGQLPQDVVYAGHGHFSHRLSPTKWENPFVEGRDGSAAQVLMKFIAHWNEFQLEQFLPGLTGCRIACDCLSNETCHVDVIIAKWLEANSRGQPQRLGHRSVQLTSGRVWIAAVRVVHAVPQMFSQAAAMAAIRGQFPMLSFQDVKWPLLEDIINSAPFQSFRMWLSENGQVADGPIGSSMLNRTGTVVFRAGMAEQAGAGARKTAAPPVVPFNLAPDEHFAASLRVQADGGPLDFPAPVDLDIAFAAQGMVQEFSSLTAARQFAVEQLRALSYRLQEISEYIRSMQVPVLRDVNPSVHFSLVALLIAIIHWPDTGFCQALFNGFPAVGFCPPCGIWDTQPAQFVSLEDALAGGPRDAQDLLKQLRVSELETIEEAGRKDQANGWCSEEFGWDELQRRFPSYRLIRRFVITQASGKKRVIDDAAAGGQSLWSADSNKLQFCSALQPCAHVQALAQACSHAGESNLLDDVVTCGEDLPDAYRLMASFYYDDCTLQDWNSHAAAAQQCMCTAMELLGEDSGHHSYRAERASDAAQEEGFGSGGFLLSDKHWVRRGAEVVITEARFRGGHRFELHSSRIRSEEEVGWWLWCHLSAQLSILERQIQAEVLALKALRARAKYTPRPSIAEMESEEEDDPGHIDGKGDDVASAMAIVHKRVLEGVSAWCTYVAEGLCLPSGMEKNQLKTLARSIEENSTRPLSKLFAEALLLRTMESLSEQILHCPERLAFLYFKILVASKEELGDDDLQPMSAILDLETLQDGLDQIQFHSNPFEWKRMPNGRGSLGINFDDINECGIQCRDEVVKTFKEPRSLMVVLDFLICYRVPSMLKVWTLLISVYIYLGTGFGNDITTSFNGSWYKPKWLRLNFIQYAAAADAVAWVVLETLTILYTCWQRWPSLCRRSPGVPGLKWIMAHFLNALLSAAGFVMVWSNGKFATKPWQCRQSDSNECVDERAATYMDLWNTLMWAIIYWLARVILFWLSHRRSFPMFIHGTPWNNVRREGGRGSCDQWKANCRVRIIWILMLTCSIAIEVAIILPSMKGLDLNTACGLDVLGDVIGLPFQVGDCSEKESLLDFGCVTCIGSVLMAMLLVFLGSLVDVYFVFYIFSAIFGSMMGHRRHLNDVKNISVPIDLRPGVGKDAFRFEAAFGPQWQLVWREIVQSLLDESYISPRMAKWLVEAAGITLDGTDLQRRDKKDQPIHLSRFPSMAAERLAFFFQSLSWIQDPGSGITFRAETDALTSAMFDPGTVPSLTQIIPAYNEVIIPSVDFLRSGALPEDAMNQSPDDQHGIGDLTAPPLGDGVNPNLAFIISQFPEEWMFLAKRLFHEGRIEQPNSHELYKSFMKRKLREELVIEVRLWAAMRTQSVAKTVVGALQCARALASLPKMKQYYAQFPEKRSPEDHAELILAHQTFGFRAPEGSPENDEAVRLLLSRHANDPVFLVFDLTPSTSEDVWYMVEAFLTRRGGYQLGAFTYASVKCRWDAAVGDLAVLEVLPRKYPLRLGQGEYKTQGKACNQLNGVRFASGHYIQALDCNMGAFRGEGFKVPYVLRLFMPLDKKNRVATQCRYLGFREHIYTGREGTVGKCHAAAEWTFGTIYQRFLSGMGTRMHYGHPDFVDGFWARNRGGMSKGSPVVNLSEDIFAGYNVHMREEASPHVDALEFEKGREAAFNAASSFFSKISGGSVGILRSRDNHLLCERIGILHSLSFYFTSVAFYVSNLLIDISISLYVSLFIVFTLANIDLTKLSALGSSFSSEWLLSLGIMSLFPQLFEMILEFGAVRACKEVFGGLIASTMFFIFQNKNIAAAMRDGATSGVARYFSTGRPLANQHQTWKDSYISYWKSHYCPAIRLMVLYIVYNLLASQTFQGRLPMFLVVVSFVSWMVTPVIFAPFPRCELIEQDLREFNGFINGRAGMSEKELPEVVERGQRGRARTIFECGLLDSVNYWTTMPILVLLFNLLSRLILCTTLALALPAEVIDFLWVYLVVLSVQWLLVLGFFTFGLNNILLMLSLMVWLLVLPVGRLVIGTRAVSPSLWMRMPEYFISFLVFVEFLGLVHHILMTACRIFIHMQATGCCFGLEERNHRIQRWVRLAHVYFFNHQLHTLQAYIVLLANLMTSLFIAALDKVCCRIHTWWLLNYELARTDNREQYLQNKPTLLEQESQRHGHQSETSSFMGGETSEEAADSSSSEASAEYGWLRHRADCFRKDEKVRCACPKTTVRGPLPHGLHGLCRCGLR</sequence>
<dbReference type="GO" id="GO:0006075">
    <property type="term" value="P:(1-&gt;3)-beta-D-glucan biosynthetic process"/>
    <property type="evidence" value="ECO:0007669"/>
    <property type="project" value="InterPro"/>
</dbReference>
<dbReference type="Pfam" id="PF14216">
    <property type="entry name" value="DUF4326"/>
    <property type="match status" value="1"/>
</dbReference>
<dbReference type="PANTHER" id="PTHR12741:SF48">
    <property type="entry name" value="1,3-BETA-GLUCAN SYNTHASE COMPONENT FKS1-RELATED"/>
    <property type="match status" value="1"/>
</dbReference>
<proteinExistence type="predicted"/>
<dbReference type="PANTHER" id="PTHR12741">
    <property type="entry name" value="LYST-INTERACTING PROTEIN LIP5 DOPAMINE RESPONSIVE PROTEIN DRG-1"/>
    <property type="match status" value="1"/>
</dbReference>
<dbReference type="EMBL" id="CAMXCT010000668">
    <property type="protein sequence ID" value="CAI3981883.1"/>
    <property type="molecule type" value="Genomic_DNA"/>
</dbReference>
<dbReference type="InterPro" id="IPR003440">
    <property type="entry name" value="Glyco_trans_48_dom"/>
</dbReference>
<keyword evidence="2" id="KW-0812">Transmembrane</keyword>
<feature type="transmembrane region" description="Helical" evidence="2">
    <location>
        <begin position="1026"/>
        <end position="1048"/>
    </location>
</feature>
<feature type="transmembrane region" description="Helical" evidence="2">
    <location>
        <begin position="2203"/>
        <end position="2225"/>
    </location>
</feature>
<accession>A0A9P1BZ35</accession>
<dbReference type="InterPro" id="IPR025475">
    <property type="entry name" value="DUF4326"/>
</dbReference>
<dbReference type="Proteomes" id="UP001152797">
    <property type="component" value="Unassembled WGS sequence"/>
</dbReference>
<feature type="transmembrane region" description="Helical" evidence="2">
    <location>
        <begin position="1870"/>
        <end position="1894"/>
    </location>
</feature>
<evidence type="ECO:0000313" key="8">
    <source>
        <dbReference type="Proteomes" id="UP001152797"/>
    </source>
</evidence>
<feature type="transmembrane region" description="Helical" evidence="2">
    <location>
        <begin position="1119"/>
        <end position="1139"/>
    </location>
</feature>
<dbReference type="Pfam" id="PF02364">
    <property type="entry name" value="Glucan_synthase"/>
    <property type="match status" value="1"/>
</dbReference>
<feature type="transmembrane region" description="Helical" evidence="2">
    <location>
        <begin position="1240"/>
        <end position="1269"/>
    </location>
</feature>